<dbReference type="SMART" id="SM00156">
    <property type="entry name" value="PP2Ac"/>
    <property type="match status" value="1"/>
</dbReference>
<organism evidence="5 6">
    <name type="scientific">Heterodera trifolii</name>
    <dbReference type="NCBI Taxonomy" id="157864"/>
    <lineage>
        <taxon>Eukaryota</taxon>
        <taxon>Metazoa</taxon>
        <taxon>Ecdysozoa</taxon>
        <taxon>Nematoda</taxon>
        <taxon>Chromadorea</taxon>
        <taxon>Rhabditida</taxon>
        <taxon>Tylenchina</taxon>
        <taxon>Tylenchomorpha</taxon>
        <taxon>Tylenchoidea</taxon>
        <taxon>Heteroderidae</taxon>
        <taxon>Heteroderinae</taxon>
        <taxon>Heterodera</taxon>
    </lineage>
</organism>
<dbReference type="Proteomes" id="UP001620626">
    <property type="component" value="Unassembled WGS sequence"/>
</dbReference>
<evidence type="ECO:0000256" key="1">
    <source>
        <dbReference type="RuleBase" id="RU004273"/>
    </source>
</evidence>
<sequence length="347" mass="38651">MKFARATHSSQRRLSLSAEQFLLSTTLCAFNPSTLLHPSAGPMSLQYVGIAALILGTAIALFQTVSLSTRRQIAAQNGRSSSGSKRQSKSPSSAKTLAHKIAATIIAEKSLSSIPDNEILQLMDIGFQLLDEEPARVDVHAPCYVFGDIHGNLSYLLKYFSDTHIEQQLLKLQPPLFHLLFLGDYVDRGEFSLEVIALLVSLKILFWDKITLLRGNHEIEEINAGYTFKEEVETKRGKGHGRIYKGMAPFFSPFALMGLMLLTDPINAKGGREWEGGGVTKLDWCLRELSSDCCSLNGTTDKVWRRACRTPLTRRTRVSTPVYCGGHSGWRESALIDARFSGWWELR</sequence>
<keyword evidence="3" id="KW-1133">Transmembrane helix</keyword>
<dbReference type="PRINTS" id="PR00114">
    <property type="entry name" value="STPHPHTASE"/>
</dbReference>
<proteinExistence type="inferred from homology"/>
<gene>
    <name evidence="5" type="ORF">niasHT_008848</name>
</gene>
<feature type="transmembrane region" description="Helical" evidence="3">
    <location>
        <begin position="44"/>
        <end position="62"/>
    </location>
</feature>
<keyword evidence="1" id="KW-0378">Hydrolase</keyword>
<evidence type="ECO:0000256" key="2">
    <source>
        <dbReference type="SAM" id="MobiDB-lite"/>
    </source>
</evidence>
<dbReference type="InterPro" id="IPR029052">
    <property type="entry name" value="Metallo-depent_PP-like"/>
</dbReference>
<dbReference type="InterPro" id="IPR006186">
    <property type="entry name" value="Ser/Thr-sp_prot-phosphatase"/>
</dbReference>
<feature type="region of interest" description="Disordered" evidence="2">
    <location>
        <begin position="75"/>
        <end position="94"/>
    </location>
</feature>
<dbReference type="Gene3D" id="3.60.21.10">
    <property type="match status" value="1"/>
</dbReference>
<evidence type="ECO:0000313" key="5">
    <source>
        <dbReference type="EMBL" id="KAL3121214.1"/>
    </source>
</evidence>
<dbReference type="InterPro" id="IPR043360">
    <property type="entry name" value="PP2B"/>
</dbReference>
<evidence type="ECO:0000313" key="6">
    <source>
        <dbReference type="Proteomes" id="UP001620626"/>
    </source>
</evidence>
<dbReference type="AlphaFoldDB" id="A0ABD2M178"/>
<dbReference type="PANTHER" id="PTHR45673">
    <property type="entry name" value="SERINE/THREONINE-PROTEIN PHOSPHATASE 2B CATALYTIC SUBUNIT 1-RELATED"/>
    <property type="match status" value="1"/>
</dbReference>
<comment type="caution">
    <text evidence="5">The sequence shown here is derived from an EMBL/GenBank/DDBJ whole genome shotgun (WGS) entry which is preliminary data.</text>
</comment>
<reference evidence="5 6" key="1">
    <citation type="submission" date="2024-10" db="EMBL/GenBank/DDBJ databases">
        <authorList>
            <person name="Kim D."/>
        </authorList>
    </citation>
    <scope>NUCLEOTIDE SEQUENCE [LARGE SCALE GENOMIC DNA]</scope>
    <source>
        <strain evidence="5">BH-2024</strain>
    </source>
</reference>
<dbReference type="EMBL" id="JBICBT010000193">
    <property type="protein sequence ID" value="KAL3121214.1"/>
    <property type="molecule type" value="Genomic_DNA"/>
</dbReference>
<dbReference type="InterPro" id="IPR004843">
    <property type="entry name" value="Calcineurin-like_PHP"/>
</dbReference>
<comment type="catalytic activity">
    <reaction evidence="1">
        <text>O-phospho-L-threonyl-[protein] + H2O = L-threonyl-[protein] + phosphate</text>
        <dbReference type="Rhea" id="RHEA:47004"/>
        <dbReference type="Rhea" id="RHEA-COMP:11060"/>
        <dbReference type="Rhea" id="RHEA-COMP:11605"/>
        <dbReference type="ChEBI" id="CHEBI:15377"/>
        <dbReference type="ChEBI" id="CHEBI:30013"/>
        <dbReference type="ChEBI" id="CHEBI:43474"/>
        <dbReference type="ChEBI" id="CHEBI:61977"/>
        <dbReference type="EC" id="3.1.3.16"/>
    </reaction>
</comment>
<dbReference type="EC" id="3.1.3.16" evidence="1"/>
<keyword evidence="6" id="KW-1185">Reference proteome</keyword>
<dbReference type="GO" id="GO:0004722">
    <property type="term" value="F:protein serine/threonine phosphatase activity"/>
    <property type="evidence" value="ECO:0007669"/>
    <property type="project" value="UniProtKB-EC"/>
</dbReference>
<dbReference type="CDD" id="cd00144">
    <property type="entry name" value="MPP_PPP_family"/>
    <property type="match status" value="1"/>
</dbReference>
<dbReference type="Pfam" id="PF00149">
    <property type="entry name" value="Metallophos"/>
    <property type="match status" value="1"/>
</dbReference>
<dbReference type="SUPFAM" id="SSF56300">
    <property type="entry name" value="Metallo-dependent phosphatases"/>
    <property type="match status" value="1"/>
</dbReference>
<keyword evidence="3" id="KW-0812">Transmembrane</keyword>
<dbReference type="PROSITE" id="PS00125">
    <property type="entry name" value="SER_THR_PHOSPHATASE"/>
    <property type="match status" value="1"/>
</dbReference>
<evidence type="ECO:0000256" key="3">
    <source>
        <dbReference type="SAM" id="Phobius"/>
    </source>
</evidence>
<feature type="domain" description="Serine/threonine specific protein phosphatases" evidence="4">
    <location>
        <begin position="213"/>
        <end position="218"/>
    </location>
</feature>
<name>A0ABD2M178_9BILA</name>
<comment type="similarity">
    <text evidence="1">Belongs to the PPP phosphatase family.</text>
</comment>
<accession>A0ABD2M178</accession>
<evidence type="ECO:0000259" key="4">
    <source>
        <dbReference type="PROSITE" id="PS00125"/>
    </source>
</evidence>
<protein>
    <recommendedName>
        <fullName evidence="1">Serine/threonine-protein phosphatase</fullName>
        <ecNumber evidence="1">3.1.3.16</ecNumber>
    </recommendedName>
</protein>
<feature type="compositionally biased region" description="Low complexity" evidence="2">
    <location>
        <begin position="78"/>
        <end position="93"/>
    </location>
</feature>
<keyword evidence="3" id="KW-0472">Membrane</keyword>